<proteinExistence type="predicted"/>
<dbReference type="InterPro" id="IPR023753">
    <property type="entry name" value="FAD/NAD-binding_dom"/>
</dbReference>
<dbReference type="PANTHER" id="PTHR43557">
    <property type="entry name" value="APOPTOSIS-INDUCING FACTOR 1"/>
    <property type="match status" value="1"/>
</dbReference>
<dbReference type="AlphaFoldDB" id="A0A7W3PAY2"/>
<dbReference type="InterPro" id="IPR028202">
    <property type="entry name" value="Reductase_C"/>
</dbReference>
<sequence>MGSRHVAVVGASLAGLRTVEGLRRLGHDGPITLIGDEPELPYDRPPLSKDVLLGKAGPADVALTTAADLAALEVDLRLGAAAHGLDLARRTVLVGDDRVGFDDLVIATGAAARRPNDLPHLDGIHLLRSLADAAALRSAFELDPRVVVLGGGFVGAEVASSARDLGLDVTVVDVAPVLMERGLGAVLGARMTRIAADAGVRLRLGTSIATVHGTDRVEAATLSDGTVLPTDLLVIGIGATPNTTWLDGSGLTVADGVVCDAFLAAAPGVYAVGDVARWTHPGYQRSIRCENWTSAGEHADAVAATLTGNPVAADAIPYVWSDQFGHKVQVAGLPEPKDEVRPVLDTSEKFVAVAGSRGAQSSAFALNAPGALVRQRIKLAARPPWPPEME</sequence>
<feature type="domain" description="FAD/NAD(P)-binding" evidence="5">
    <location>
        <begin position="5"/>
        <end position="295"/>
    </location>
</feature>
<keyword evidence="8" id="KW-1185">Reference proteome</keyword>
<feature type="domain" description="Reductase C-terminal" evidence="6">
    <location>
        <begin position="318"/>
        <end position="383"/>
    </location>
</feature>
<evidence type="ECO:0000256" key="4">
    <source>
        <dbReference type="ARBA" id="ARBA00023002"/>
    </source>
</evidence>
<evidence type="ECO:0000313" key="8">
    <source>
        <dbReference type="Proteomes" id="UP000580910"/>
    </source>
</evidence>
<dbReference type="GO" id="GO:0005737">
    <property type="term" value="C:cytoplasm"/>
    <property type="evidence" value="ECO:0007669"/>
    <property type="project" value="TreeGrafter"/>
</dbReference>
<comment type="cofactor">
    <cofactor evidence="1">
        <name>FAD</name>
        <dbReference type="ChEBI" id="CHEBI:57692"/>
    </cofactor>
</comment>
<gene>
    <name evidence="7" type="ORF">FB382_003248</name>
</gene>
<keyword evidence="2" id="KW-0285">Flavoprotein</keyword>
<evidence type="ECO:0000256" key="2">
    <source>
        <dbReference type="ARBA" id="ARBA00022630"/>
    </source>
</evidence>
<keyword evidence="7" id="KW-0223">Dioxygenase</keyword>
<evidence type="ECO:0000256" key="1">
    <source>
        <dbReference type="ARBA" id="ARBA00001974"/>
    </source>
</evidence>
<dbReference type="RefSeq" id="WP_182540792.1">
    <property type="nucleotide sequence ID" value="NZ_JACGXA010000001.1"/>
</dbReference>
<dbReference type="InterPro" id="IPR050446">
    <property type="entry name" value="FAD-oxidoreductase/Apoptosis"/>
</dbReference>
<dbReference type="Pfam" id="PF07992">
    <property type="entry name" value="Pyr_redox_2"/>
    <property type="match status" value="1"/>
</dbReference>
<dbReference type="PRINTS" id="PR00368">
    <property type="entry name" value="FADPNR"/>
</dbReference>
<dbReference type="PRINTS" id="PR00411">
    <property type="entry name" value="PNDRDTASEI"/>
</dbReference>
<dbReference type="GO" id="GO:0016651">
    <property type="term" value="F:oxidoreductase activity, acting on NAD(P)H"/>
    <property type="evidence" value="ECO:0007669"/>
    <property type="project" value="TreeGrafter"/>
</dbReference>
<evidence type="ECO:0000259" key="6">
    <source>
        <dbReference type="Pfam" id="PF14759"/>
    </source>
</evidence>
<evidence type="ECO:0000313" key="7">
    <source>
        <dbReference type="EMBL" id="MBA8804957.1"/>
    </source>
</evidence>
<dbReference type="InterPro" id="IPR036188">
    <property type="entry name" value="FAD/NAD-bd_sf"/>
</dbReference>
<reference evidence="7 8" key="1">
    <citation type="submission" date="2020-07" db="EMBL/GenBank/DDBJ databases">
        <title>Sequencing the genomes of 1000 actinobacteria strains.</title>
        <authorList>
            <person name="Klenk H.-P."/>
        </authorList>
    </citation>
    <scope>NUCLEOTIDE SEQUENCE [LARGE SCALE GENOMIC DNA]</scope>
    <source>
        <strain evidence="7 8">DSM 21349</strain>
    </source>
</reference>
<organism evidence="7 8">
    <name type="scientific">Nocardioides ginsengisegetis</name>
    <dbReference type="NCBI Taxonomy" id="661491"/>
    <lineage>
        <taxon>Bacteria</taxon>
        <taxon>Bacillati</taxon>
        <taxon>Actinomycetota</taxon>
        <taxon>Actinomycetes</taxon>
        <taxon>Propionibacteriales</taxon>
        <taxon>Nocardioidaceae</taxon>
        <taxon>Nocardioides</taxon>
    </lineage>
</organism>
<dbReference type="SUPFAM" id="SSF51905">
    <property type="entry name" value="FAD/NAD(P)-binding domain"/>
    <property type="match status" value="2"/>
</dbReference>
<keyword evidence="4 7" id="KW-0560">Oxidoreductase</keyword>
<protein>
    <submittedName>
        <fullName evidence="7">3-phenylpropionate/trans-cinnamate dioxygenase ferredoxin reductase subunit</fullName>
        <ecNumber evidence="7">1.18.1.3</ecNumber>
    </submittedName>
</protein>
<dbReference type="Gene3D" id="3.50.50.60">
    <property type="entry name" value="FAD/NAD(P)-binding domain"/>
    <property type="match status" value="2"/>
</dbReference>
<dbReference type="InterPro" id="IPR016156">
    <property type="entry name" value="FAD/NAD-linked_Rdtase_dimer_sf"/>
</dbReference>
<dbReference type="EC" id="1.18.1.3" evidence="7"/>
<dbReference type="Gene3D" id="3.30.390.30">
    <property type="match status" value="1"/>
</dbReference>
<dbReference type="EMBL" id="JACGXA010000001">
    <property type="protein sequence ID" value="MBA8804957.1"/>
    <property type="molecule type" value="Genomic_DNA"/>
</dbReference>
<dbReference type="SUPFAM" id="SSF55424">
    <property type="entry name" value="FAD/NAD-linked reductases, dimerisation (C-terminal) domain"/>
    <property type="match status" value="1"/>
</dbReference>
<dbReference type="Pfam" id="PF14759">
    <property type="entry name" value="Reductase_C"/>
    <property type="match status" value="1"/>
</dbReference>
<evidence type="ECO:0000256" key="3">
    <source>
        <dbReference type="ARBA" id="ARBA00022827"/>
    </source>
</evidence>
<accession>A0A7W3PAY2</accession>
<evidence type="ECO:0000259" key="5">
    <source>
        <dbReference type="Pfam" id="PF07992"/>
    </source>
</evidence>
<dbReference type="Proteomes" id="UP000580910">
    <property type="component" value="Unassembled WGS sequence"/>
</dbReference>
<dbReference type="GO" id="GO:0008860">
    <property type="term" value="F:ferredoxin-NAD+ reductase activity"/>
    <property type="evidence" value="ECO:0007669"/>
    <property type="project" value="UniProtKB-EC"/>
</dbReference>
<name>A0A7W3PAY2_9ACTN</name>
<dbReference type="GO" id="GO:0051213">
    <property type="term" value="F:dioxygenase activity"/>
    <property type="evidence" value="ECO:0007669"/>
    <property type="project" value="UniProtKB-KW"/>
</dbReference>
<dbReference type="PANTHER" id="PTHR43557:SF2">
    <property type="entry name" value="RIESKE DOMAIN-CONTAINING PROTEIN-RELATED"/>
    <property type="match status" value="1"/>
</dbReference>
<keyword evidence="3" id="KW-0274">FAD</keyword>
<comment type="caution">
    <text evidence="7">The sequence shown here is derived from an EMBL/GenBank/DDBJ whole genome shotgun (WGS) entry which is preliminary data.</text>
</comment>